<evidence type="ECO:0000313" key="1">
    <source>
        <dbReference type="EMBL" id="KAK3761214.1"/>
    </source>
</evidence>
<keyword evidence="2" id="KW-1185">Reference proteome</keyword>
<dbReference type="Proteomes" id="UP001283361">
    <property type="component" value="Unassembled WGS sequence"/>
</dbReference>
<name>A0AAE0Z1Q7_9GAST</name>
<dbReference type="AlphaFoldDB" id="A0AAE0Z1Q7"/>
<comment type="caution">
    <text evidence="1">The sequence shown here is derived from an EMBL/GenBank/DDBJ whole genome shotgun (WGS) entry which is preliminary data.</text>
</comment>
<sequence length="184" mass="19899">MKTQSDSVVRHSTASIMLKVFSQAGSSRAQSRVEAESSVLTVSSLTRDWSLCGPQTPVPRRVRFCNPELLSSVKGWTHWGSLSVCGNGGSGDGEACTRHELEEFTPGLCFHTTHSRSCADHQLGRSQAKATHWVALCLGTHHTTPKTGGTVLRGYKILDGDREQLPALTTRGRRRATTSAVLVA</sequence>
<organism evidence="1 2">
    <name type="scientific">Elysia crispata</name>
    <name type="common">lettuce slug</name>
    <dbReference type="NCBI Taxonomy" id="231223"/>
    <lineage>
        <taxon>Eukaryota</taxon>
        <taxon>Metazoa</taxon>
        <taxon>Spiralia</taxon>
        <taxon>Lophotrochozoa</taxon>
        <taxon>Mollusca</taxon>
        <taxon>Gastropoda</taxon>
        <taxon>Heterobranchia</taxon>
        <taxon>Euthyneura</taxon>
        <taxon>Panpulmonata</taxon>
        <taxon>Sacoglossa</taxon>
        <taxon>Placobranchoidea</taxon>
        <taxon>Plakobranchidae</taxon>
        <taxon>Elysia</taxon>
    </lineage>
</organism>
<evidence type="ECO:0000313" key="2">
    <source>
        <dbReference type="Proteomes" id="UP001283361"/>
    </source>
</evidence>
<dbReference type="EMBL" id="JAWDGP010004927">
    <property type="protein sequence ID" value="KAK3761214.1"/>
    <property type="molecule type" value="Genomic_DNA"/>
</dbReference>
<gene>
    <name evidence="1" type="ORF">RRG08_022614</name>
</gene>
<proteinExistence type="predicted"/>
<protein>
    <submittedName>
        <fullName evidence="1">Uncharacterized protein</fullName>
    </submittedName>
</protein>
<accession>A0AAE0Z1Q7</accession>
<reference evidence="1" key="1">
    <citation type="journal article" date="2023" name="G3 (Bethesda)">
        <title>A reference genome for the long-term kleptoplast-retaining sea slug Elysia crispata morphotype clarki.</title>
        <authorList>
            <person name="Eastman K.E."/>
            <person name="Pendleton A.L."/>
            <person name="Shaikh M.A."/>
            <person name="Suttiyut T."/>
            <person name="Ogas R."/>
            <person name="Tomko P."/>
            <person name="Gavelis G."/>
            <person name="Widhalm J.R."/>
            <person name="Wisecaver J.H."/>
        </authorList>
    </citation>
    <scope>NUCLEOTIDE SEQUENCE</scope>
    <source>
        <strain evidence="1">ECLA1</strain>
    </source>
</reference>